<evidence type="ECO:0000313" key="11">
    <source>
        <dbReference type="Proteomes" id="UP000229641"/>
    </source>
</evidence>
<dbReference type="Gene3D" id="3.80.30.20">
    <property type="entry name" value="tm_1862 like domain"/>
    <property type="match status" value="1"/>
</dbReference>
<dbReference type="Proteomes" id="UP000229641">
    <property type="component" value="Unassembled WGS sequence"/>
</dbReference>
<dbReference type="CDD" id="cd02068">
    <property type="entry name" value="radical_SAM_B12_BD"/>
    <property type="match status" value="1"/>
</dbReference>
<keyword evidence="3" id="KW-0808">Transferase</keyword>
<dbReference type="PANTHER" id="PTHR43409">
    <property type="entry name" value="ANAEROBIC MAGNESIUM-PROTOPORPHYRIN IX MONOMETHYL ESTER CYCLASE-RELATED"/>
    <property type="match status" value="1"/>
</dbReference>
<dbReference type="SFLD" id="SFLDG01123">
    <property type="entry name" value="methyltransferase_(Class_B)"/>
    <property type="match status" value="1"/>
</dbReference>
<evidence type="ECO:0000259" key="9">
    <source>
        <dbReference type="PROSITE" id="PS51918"/>
    </source>
</evidence>
<evidence type="ECO:0000256" key="4">
    <source>
        <dbReference type="ARBA" id="ARBA00022691"/>
    </source>
</evidence>
<dbReference type="SFLD" id="SFLDS00029">
    <property type="entry name" value="Radical_SAM"/>
    <property type="match status" value="1"/>
</dbReference>
<dbReference type="InterPro" id="IPR058240">
    <property type="entry name" value="rSAM_sf"/>
</dbReference>
<dbReference type="InterPro" id="IPR006158">
    <property type="entry name" value="Cobalamin-bd"/>
</dbReference>
<gene>
    <name evidence="10" type="ORF">COV72_02175</name>
</gene>
<dbReference type="SFLD" id="SFLDG01082">
    <property type="entry name" value="B12-binding_domain_containing"/>
    <property type="match status" value="1"/>
</dbReference>
<protein>
    <submittedName>
        <fullName evidence="10">Uncharacterized protein</fullName>
    </submittedName>
</protein>
<proteinExistence type="predicted"/>
<evidence type="ECO:0000259" key="8">
    <source>
        <dbReference type="PROSITE" id="PS51332"/>
    </source>
</evidence>
<evidence type="ECO:0000256" key="6">
    <source>
        <dbReference type="ARBA" id="ARBA00023004"/>
    </source>
</evidence>
<sequence length="492" mass="56719">MKILLINTPVRFNKWQNLEMPLGIAYIGSELERRKHSVVIKDYEVEPFDEGQFTGYLKGLAPELVGISFRSASYASAKTICCLIKKVNPAISIVLGGHHASAFSVQTMSDMPADFVIRGEGEYTMPELAERIAQEGDFSKIAGLTYRLGGKILENASSENIADLDRLNFPAWHLLPMDKYVTGSILTSRGCPFNCIYCDKGISTRQVRFRPVENIYKEIAEFEKKYKKRRIYFVDDYFFLDKKRLRGLFELLLKDKELKFKWSCQARVDGVDDAGLLADAKKTGCDLIIYGIETGDEDELRYINKRSVLGQAERAIRLTKKAGIRTRANFMIGFPISTKETVTNSVRFAKKINADLYRFFIVSPLPNTVLWERVIEEYPEISRVSWDKFDFYTPCFDTKGIKRIDLVKYVLAAYFYVLKNKVLYELTIGFIPRTLKLFYLTVKNRRIRGNLSKVFPASVNLFLEVWFIIRNLAPYKRIAYLRQMLLIAKAFK</sequence>
<keyword evidence="6" id="KW-0408">Iron</keyword>
<dbReference type="AlphaFoldDB" id="A0A2H0LYZ2"/>
<dbReference type="Pfam" id="PF04055">
    <property type="entry name" value="Radical_SAM"/>
    <property type="match status" value="1"/>
</dbReference>
<dbReference type="SUPFAM" id="SSF102114">
    <property type="entry name" value="Radical SAM enzymes"/>
    <property type="match status" value="1"/>
</dbReference>
<feature type="domain" description="Radical SAM core" evidence="9">
    <location>
        <begin position="177"/>
        <end position="402"/>
    </location>
</feature>
<dbReference type="InterPro" id="IPR023404">
    <property type="entry name" value="rSAM_horseshoe"/>
</dbReference>
<dbReference type="InterPro" id="IPR034466">
    <property type="entry name" value="Methyltransferase_Class_B"/>
</dbReference>
<dbReference type="PANTHER" id="PTHR43409:SF7">
    <property type="entry name" value="BLL1977 PROTEIN"/>
    <property type="match status" value="1"/>
</dbReference>
<dbReference type="PROSITE" id="PS51918">
    <property type="entry name" value="RADICAL_SAM"/>
    <property type="match status" value="1"/>
</dbReference>
<comment type="cofactor">
    <cofactor evidence="1">
        <name>[4Fe-4S] cluster</name>
        <dbReference type="ChEBI" id="CHEBI:49883"/>
    </cofactor>
</comment>
<dbReference type="InterPro" id="IPR051198">
    <property type="entry name" value="BchE-like"/>
</dbReference>
<dbReference type="SMART" id="SM00729">
    <property type="entry name" value="Elp3"/>
    <property type="match status" value="1"/>
</dbReference>
<dbReference type="GO" id="GO:0003824">
    <property type="term" value="F:catalytic activity"/>
    <property type="evidence" value="ECO:0007669"/>
    <property type="project" value="InterPro"/>
</dbReference>
<evidence type="ECO:0000256" key="5">
    <source>
        <dbReference type="ARBA" id="ARBA00022723"/>
    </source>
</evidence>
<dbReference type="Pfam" id="PF02310">
    <property type="entry name" value="B12-binding"/>
    <property type="match status" value="1"/>
</dbReference>
<keyword evidence="7" id="KW-0411">Iron-sulfur</keyword>
<keyword evidence="2" id="KW-0489">Methyltransferase</keyword>
<dbReference type="GO" id="GO:0046872">
    <property type="term" value="F:metal ion binding"/>
    <property type="evidence" value="ECO:0007669"/>
    <property type="project" value="UniProtKB-KW"/>
</dbReference>
<dbReference type="GO" id="GO:0051539">
    <property type="term" value="F:4 iron, 4 sulfur cluster binding"/>
    <property type="evidence" value="ECO:0007669"/>
    <property type="project" value="UniProtKB-KW"/>
</dbReference>
<dbReference type="InterPro" id="IPR007197">
    <property type="entry name" value="rSAM"/>
</dbReference>
<reference evidence="10 11" key="1">
    <citation type="submission" date="2017-09" db="EMBL/GenBank/DDBJ databases">
        <title>Depth-based differentiation of microbial function through sediment-hosted aquifers and enrichment of novel symbionts in the deep terrestrial subsurface.</title>
        <authorList>
            <person name="Probst A.J."/>
            <person name="Ladd B."/>
            <person name="Jarett J.K."/>
            <person name="Geller-Mcgrath D.E."/>
            <person name="Sieber C.M."/>
            <person name="Emerson J.B."/>
            <person name="Anantharaman K."/>
            <person name="Thomas B.C."/>
            <person name="Malmstrom R."/>
            <person name="Stieglmeier M."/>
            <person name="Klingl A."/>
            <person name="Woyke T."/>
            <person name="Ryan C.M."/>
            <person name="Banfield J.F."/>
        </authorList>
    </citation>
    <scope>NUCLEOTIDE SEQUENCE [LARGE SCALE GENOMIC DNA]</scope>
    <source>
        <strain evidence="10">CG11_big_fil_rev_8_21_14_0_20_42_13</strain>
    </source>
</reference>
<evidence type="ECO:0000256" key="1">
    <source>
        <dbReference type="ARBA" id="ARBA00001966"/>
    </source>
</evidence>
<evidence type="ECO:0000256" key="7">
    <source>
        <dbReference type="ARBA" id="ARBA00023014"/>
    </source>
</evidence>
<evidence type="ECO:0000313" key="10">
    <source>
        <dbReference type="EMBL" id="PIQ89643.1"/>
    </source>
</evidence>
<evidence type="ECO:0000256" key="2">
    <source>
        <dbReference type="ARBA" id="ARBA00022603"/>
    </source>
</evidence>
<dbReference type="Gene3D" id="3.40.50.280">
    <property type="entry name" value="Cobalamin-binding domain"/>
    <property type="match status" value="1"/>
</dbReference>
<keyword evidence="5" id="KW-0479">Metal-binding</keyword>
<dbReference type="GO" id="GO:0031419">
    <property type="term" value="F:cobalamin binding"/>
    <property type="evidence" value="ECO:0007669"/>
    <property type="project" value="InterPro"/>
</dbReference>
<evidence type="ECO:0000256" key="3">
    <source>
        <dbReference type="ARBA" id="ARBA00022679"/>
    </source>
</evidence>
<comment type="caution">
    <text evidence="10">The sequence shown here is derived from an EMBL/GenBank/DDBJ whole genome shotgun (WGS) entry which is preliminary data.</text>
</comment>
<organism evidence="10 11">
    <name type="scientific">Candidatus Ghiorseimicrobium undicola</name>
    <dbReference type="NCBI Taxonomy" id="1974746"/>
    <lineage>
        <taxon>Bacteria</taxon>
        <taxon>Pseudomonadati</taxon>
        <taxon>Candidatus Omnitrophota</taxon>
        <taxon>Candidatus Ghiorseimicrobium</taxon>
    </lineage>
</organism>
<accession>A0A2H0LYZ2</accession>
<dbReference type="InterPro" id="IPR006638">
    <property type="entry name" value="Elp3/MiaA/NifB-like_rSAM"/>
</dbReference>
<feature type="domain" description="B12-binding" evidence="8">
    <location>
        <begin position="1"/>
        <end position="139"/>
    </location>
</feature>
<dbReference type="EMBL" id="PCWA01000030">
    <property type="protein sequence ID" value="PIQ89643.1"/>
    <property type="molecule type" value="Genomic_DNA"/>
</dbReference>
<dbReference type="PROSITE" id="PS51332">
    <property type="entry name" value="B12_BINDING"/>
    <property type="match status" value="1"/>
</dbReference>
<dbReference type="CDD" id="cd01335">
    <property type="entry name" value="Radical_SAM"/>
    <property type="match status" value="1"/>
</dbReference>
<keyword evidence="4" id="KW-0949">S-adenosyl-L-methionine</keyword>
<name>A0A2H0LYZ2_9BACT</name>